<evidence type="ECO:0000313" key="7">
    <source>
        <dbReference type="Proteomes" id="UP000823561"/>
    </source>
</evidence>
<feature type="domain" description="AIG1-type G" evidence="5">
    <location>
        <begin position="17"/>
        <end position="218"/>
    </location>
</feature>
<sequence length="588" mass="67300">MMSSKSHFKVCQKLPLLTDLQIIVLGYNRSGKTATINTVLGVGESHHGEGSAHSDKREGVVEGRKVTLIDTPGWWKLYSATQTAEYIKRELVLSTSLCPPGPHSFLLVVELDSPFTEIEYTSVVEHCEHLGANIWEHTIVLFTKGDLLTDKTIEERIKSQEEKLDQLVARCGGRYQVFDNKTKCDDQSQVKTLLDKLDELIASDHHHPFEVDHIKLKDIEEAKKVDKERGLINKERILEERQRIKINGEVLSLPEIRMILVGWVLSGKSYAGNIILNGDHFTPGKVTEKAESRKSKVFGRNLTVVDTPGWWKFLPAKYTPTRVKAELRRGVFLCGKYPQAILLTLTVETSFHEERRRMIQEMLEMYLGEDVWRHTIILFTWGNLLKDTTIEEVFESEGKALQWLIQKCGNRYHVFGERAQGSNQVEELLEKMEEMVAGNCVFCPSAESCMYTETGIRGNRVEERNDPQTEDAIDIVDREWLRTDKNLIEEVQKQWIAATDAARKQKSNTSRNEPPNLQGEGHSTDIDNYGETFQDNPLYRGTADKPQSEKGDHSLQRQQSNGEMLAFHLKDMLGNEWRRRDYSEEASP</sequence>
<dbReference type="AlphaFoldDB" id="A0AAV6GX88"/>
<proteinExistence type="inferred from homology"/>
<dbReference type="InterPro" id="IPR027417">
    <property type="entry name" value="P-loop_NTPase"/>
</dbReference>
<evidence type="ECO:0000259" key="5">
    <source>
        <dbReference type="PROSITE" id="PS51720"/>
    </source>
</evidence>
<keyword evidence="3" id="KW-0342">GTP-binding</keyword>
<keyword evidence="2" id="KW-0547">Nucleotide-binding</keyword>
<reference evidence="6" key="1">
    <citation type="submission" date="2020-10" db="EMBL/GenBank/DDBJ databases">
        <title>Chromosome-scale genome assembly of the Allis shad, Alosa alosa.</title>
        <authorList>
            <person name="Margot Z."/>
            <person name="Christophe K."/>
            <person name="Cabau C."/>
            <person name="Louis A."/>
            <person name="Berthelot C."/>
            <person name="Parey E."/>
            <person name="Roest Crollius H."/>
            <person name="Montfort J."/>
            <person name="Robinson-Rechavi M."/>
            <person name="Bucao C."/>
            <person name="Bouchez O."/>
            <person name="Gislard M."/>
            <person name="Lluch J."/>
            <person name="Milhes M."/>
            <person name="Lampietro C."/>
            <person name="Lopez Roques C."/>
            <person name="Donnadieu C."/>
            <person name="Braasch I."/>
            <person name="Desvignes T."/>
            <person name="Postlethwait J."/>
            <person name="Bobe J."/>
            <person name="Guiguen Y."/>
        </authorList>
    </citation>
    <scope>NUCLEOTIDE SEQUENCE</scope>
    <source>
        <strain evidence="6">M-15738</strain>
        <tissue evidence="6">Blood</tissue>
    </source>
</reference>
<protein>
    <recommendedName>
        <fullName evidence="5">AIG1-type G domain-containing protein</fullName>
    </recommendedName>
</protein>
<keyword evidence="7" id="KW-1185">Reference proteome</keyword>
<dbReference type="InterPro" id="IPR045058">
    <property type="entry name" value="GIMA/IAN/Toc"/>
</dbReference>
<feature type="domain" description="AIG1-type G" evidence="5">
    <location>
        <begin position="253"/>
        <end position="460"/>
    </location>
</feature>
<dbReference type="PROSITE" id="PS51720">
    <property type="entry name" value="G_AIG1"/>
    <property type="match status" value="2"/>
</dbReference>
<evidence type="ECO:0000256" key="1">
    <source>
        <dbReference type="ARBA" id="ARBA00008535"/>
    </source>
</evidence>
<dbReference type="GO" id="GO:0005525">
    <property type="term" value="F:GTP binding"/>
    <property type="evidence" value="ECO:0007669"/>
    <property type="project" value="UniProtKB-KW"/>
</dbReference>
<comment type="similarity">
    <text evidence="1">Belongs to the TRAFAC class TrmE-Era-EngA-EngB-Septin-like GTPase superfamily. AIG1/Toc34/Toc159-like paraseptin GTPase family. IAN subfamily.</text>
</comment>
<evidence type="ECO:0000256" key="4">
    <source>
        <dbReference type="SAM" id="MobiDB-lite"/>
    </source>
</evidence>
<dbReference type="InterPro" id="IPR006703">
    <property type="entry name" value="G_AIG1"/>
</dbReference>
<dbReference type="Pfam" id="PF04548">
    <property type="entry name" value="AIG1"/>
    <property type="match status" value="2"/>
</dbReference>
<evidence type="ECO:0000256" key="2">
    <source>
        <dbReference type="ARBA" id="ARBA00022741"/>
    </source>
</evidence>
<accession>A0AAV6GX88</accession>
<dbReference type="Gene3D" id="3.40.50.300">
    <property type="entry name" value="P-loop containing nucleotide triphosphate hydrolases"/>
    <property type="match status" value="2"/>
</dbReference>
<dbReference type="Proteomes" id="UP000823561">
    <property type="component" value="Chromosome 7"/>
</dbReference>
<dbReference type="PANTHER" id="PTHR10903:SF107">
    <property type="entry name" value="GTPASE IMAP FAMILY MEMBER 4-LIKE-RELATED"/>
    <property type="match status" value="1"/>
</dbReference>
<organism evidence="6 7">
    <name type="scientific">Alosa alosa</name>
    <name type="common">allis shad</name>
    <dbReference type="NCBI Taxonomy" id="278164"/>
    <lineage>
        <taxon>Eukaryota</taxon>
        <taxon>Metazoa</taxon>
        <taxon>Chordata</taxon>
        <taxon>Craniata</taxon>
        <taxon>Vertebrata</taxon>
        <taxon>Euteleostomi</taxon>
        <taxon>Actinopterygii</taxon>
        <taxon>Neopterygii</taxon>
        <taxon>Teleostei</taxon>
        <taxon>Clupei</taxon>
        <taxon>Clupeiformes</taxon>
        <taxon>Clupeoidei</taxon>
        <taxon>Clupeidae</taxon>
        <taxon>Alosa</taxon>
    </lineage>
</organism>
<comment type="caution">
    <text evidence="6">The sequence shown here is derived from an EMBL/GenBank/DDBJ whole genome shotgun (WGS) entry which is preliminary data.</text>
</comment>
<dbReference type="EMBL" id="JADWDJ010000007">
    <property type="protein sequence ID" value="KAG5278492.1"/>
    <property type="molecule type" value="Genomic_DNA"/>
</dbReference>
<dbReference type="FunFam" id="3.40.50.300:FF:001809">
    <property type="entry name" value="Si:ch1073-365p7.2"/>
    <property type="match status" value="1"/>
</dbReference>
<name>A0AAV6GX88_9TELE</name>
<feature type="compositionally biased region" description="Basic and acidic residues" evidence="4">
    <location>
        <begin position="542"/>
        <end position="555"/>
    </location>
</feature>
<feature type="region of interest" description="Disordered" evidence="4">
    <location>
        <begin position="500"/>
        <end position="567"/>
    </location>
</feature>
<gene>
    <name evidence="6" type="ORF">AALO_G00099590</name>
</gene>
<evidence type="ECO:0000313" key="6">
    <source>
        <dbReference type="EMBL" id="KAG5278492.1"/>
    </source>
</evidence>
<dbReference type="PANTHER" id="PTHR10903">
    <property type="entry name" value="GTPASE, IMAP FAMILY MEMBER-RELATED"/>
    <property type="match status" value="1"/>
</dbReference>
<evidence type="ECO:0000256" key="3">
    <source>
        <dbReference type="ARBA" id="ARBA00023134"/>
    </source>
</evidence>
<dbReference type="SUPFAM" id="SSF52540">
    <property type="entry name" value="P-loop containing nucleoside triphosphate hydrolases"/>
    <property type="match status" value="2"/>
</dbReference>